<dbReference type="RefSeq" id="WP_100687639.1">
    <property type="nucleotide sequence ID" value="NZ_JBHTBD010000002.1"/>
</dbReference>
<keyword evidence="2" id="KW-1185">Reference proteome</keyword>
<evidence type="ECO:0008006" key="3">
    <source>
        <dbReference type="Google" id="ProtNLM"/>
    </source>
</evidence>
<reference evidence="2" key="1">
    <citation type="journal article" date="2019" name="Int. J. Syst. Evol. Microbiol.">
        <title>The Global Catalogue of Microorganisms (GCM) 10K type strain sequencing project: providing services to taxonomists for standard genome sequencing and annotation.</title>
        <authorList>
            <consortium name="The Broad Institute Genomics Platform"/>
            <consortium name="The Broad Institute Genome Sequencing Center for Infectious Disease"/>
            <person name="Wu L."/>
            <person name="Ma J."/>
        </authorList>
    </citation>
    <scope>NUCLEOTIDE SEQUENCE [LARGE SCALE GENOMIC DNA]</scope>
    <source>
        <strain evidence="2">CCUG 60559</strain>
    </source>
</reference>
<evidence type="ECO:0000313" key="1">
    <source>
        <dbReference type="EMBL" id="MFC7294518.1"/>
    </source>
</evidence>
<name>A0ABW2IU79_9GAMM</name>
<comment type="caution">
    <text evidence="1">The sequence shown here is derived from an EMBL/GenBank/DDBJ whole genome shotgun (WGS) entry which is preliminary data.</text>
</comment>
<evidence type="ECO:0000313" key="2">
    <source>
        <dbReference type="Proteomes" id="UP001596506"/>
    </source>
</evidence>
<proteinExistence type="predicted"/>
<protein>
    <recommendedName>
        <fullName evidence="3">Secreted protein</fullName>
    </recommendedName>
</protein>
<sequence>MASVSIGWVLASASAVARRQKTSLSLATVSPASLAYRSRGNPAQDSEFSLSFGVLVPGAMG</sequence>
<accession>A0ABW2IU79</accession>
<organism evidence="1 2">
    <name type="scientific">Marinobacter aromaticivorans</name>
    <dbReference type="NCBI Taxonomy" id="1494078"/>
    <lineage>
        <taxon>Bacteria</taxon>
        <taxon>Pseudomonadati</taxon>
        <taxon>Pseudomonadota</taxon>
        <taxon>Gammaproteobacteria</taxon>
        <taxon>Pseudomonadales</taxon>
        <taxon>Marinobacteraceae</taxon>
        <taxon>Marinobacter</taxon>
    </lineage>
</organism>
<dbReference type="Proteomes" id="UP001596506">
    <property type="component" value="Unassembled WGS sequence"/>
</dbReference>
<gene>
    <name evidence="1" type="ORF">ACFQQA_07265</name>
</gene>
<dbReference type="EMBL" id="JBHTBD010000002">
    <property type="protein sequence ID" value="MFC7294518.1"/>
    <property type="molecule type" value="Genomic_DNA"/>
</dbReference>